<sequence length="305" mass="30454">MVVAALCAALVVSLGLVQSATAAPTWPAISKGSSGPDVGVAQYLLRSHGQDVSVDSEFGPATESAAVAFQKDKGYAADGVIGAETWPGLVVTVREGDSGDAVSAAQTALNKHGYGLTVDGQFGAATASAATKFQKDKGLGADGIVGAETWQSLIGESGGGGADGAYSLPIPRDALSRDAYNVPHHDYPALDLPVGTGTAVYAVHSGVANQIDNDRCGLGYEVAGDDGATYYYCHFSAHGVGSGTQVDAGTQLGSSGSTGNSTGPHVHLEIVAGGANRCPQTAMLAVYDGTAPPAPGDLPTSGCTE</sequence>
<dbReference type="InterPro" id="IPR036365">
    <property type="entry name" value="PGBD-like_sf"/>
</dbReference>
<keyword evidence="1" id="KW-0732">Signal</keyword>
<evidence type="ECO:0000259" key="2">
    <source>
        <dbReference type="Pfam" id="PF01471"/>
    </source>
</evidence>
<proteinExistence type="predicted"/>
<keyword evidence="5" id="KW-1185">Reference proteome</keyword>
<dbReference type="InterPro" id="IPR002477">
    <property type="entry name" value="Peptidoglycan-bd-like"/>
</dbReference>
<dbReference type="InterPro" id="IPR016047">
    <property type="entry name" value="M23ase_b-sheet_dom"/>
</dbReference>
<accession>A0A1E7LBV5</accession>
<reference evidence="4 5" key="1">
    <citation type="journal article" date="2016" name="Front. Microbiol.">
        <title>Comparative Genomics Analysis of Streptomyces Species Reveals Their Adaptation to the Marine Environment and Their Diversity at the Genomic Level.</title>
        <authorList>
            <person name="Tian X."/>
            <person name="Zhang Z."/>
            <person name="Yang T."/>
            <person name="Chen M."/>
            <person name="Li J."/>
            <person name="Chen F."/>
            <person name="Yang J."/>
            <person name="Li W."/>
            <person name="Zhang B."/>
            <person name="Zhang Z."/>
            <person name="Wu J."/>
            <person name="Zhang C."/>
            <person name="Long L."/>
            <person name="Xiao J."/>
        </authorList>
    </citation>
    <scope>NUCLEOTIDE SEQUENCE [LARGE SCALE GENOMIC DNA]</scope>
    <source>
        <strain evidence="4 5">SCSIO 10429</strain>
    </source>
</reference>
<dbReference type="Gene3D" id="2.70.70.10">
    <property type="entry name" value="Glucose Permease (Domain IIA)"/>
    <property type="match status" value="1"/>
</dbReference>
<feature type="chain" id="PRO_5009197232" evidence="1">
    <location>
        <begin position="23"/>
        <end position="305"/>
    </location>
</feature>
<evidence type="ECO:0000313" key="4">
    <source>
        <dbReference type="EMBL" id="OEV13644.1"/>
    </source>
</evidence>
<evidence type="ECO:0000259" key="3">
    <source>
        <dbReference type="Pfam" id="PF01551"/>
    </source>
</evidence>
<feature type="signal peptide" evidence="1">
    <location>
        <begin position="1"/>
        <end position="22"/>
    </location>
</feature>
<protein>
    <submittedName>
        <fullName evidence="4">Peptidoglycan-binding protein</fullName>
    </submittedName>
</protein>
<dbReference type="EMBL" id="LJGW01000047">
    <property type="protein sequence ID" value="OEV13644.1"/>
    <property type="molecule type" value="Genomic_DNA"/>
</dbReference>
<dbReference type="Pfam" id="PF01551">
    <property type="entry name" value="Peptidase_M23"/>
    <property type="match status" value="1"/>
</dbReference>
<dbReference type="Gene3D" id="1.10.101.10">
    <property type="entry name" value="PGBD-like superfamily/PGBD"/>
    <property type="match status" value="2"/>
</dbReference>
<comment type="caution">
    <text evidence="4">The sequence shown here is derived from an EMBL/GenBank/DDBJ whole genome shotgun (WGS) entry which is preliminary data.</text>
</comment>
<dbReference type="InterPro" id="IPR050570">
    <property type="entry name" value="Cell_wall_metabolism_enzyme"/>
</dbReference>
<evidence type="ECO:0000313" key="5">
    <source>
        <dbReference type="Proteomes" id="UP000176005"/>
    </source>
</evidence>
<dbReference type="PANTHER" id="PTHR21666">
    <property type="entry name" value="PEPTIDASE-RELATED"/>
    <property type="match status" value="1"/>
</dbReference>
<dbReference type="PANTHER" id="PTHR21666:SF270">
    <property type="entry name" value="MUREIN HYDROLASE ACTIVATOR ENVC"/>
    <property type="match status" value="1"/>
</dbReference>
<dbReference type="Proteomes" id="UP000176005">
    <property type="component" value="Unassembled WGS sequence"/>
</dbReference>
<feature type="domain" description="M23ase beta-sheet core" evidence="3">
    <location>
        <begin position="189"/>
        <end position="274"/>
    </location>
</feature>
<dbReference type="CDD" id="cd12797">
    <property type="entry name" value="M23_peptidase"/>
    <property type="match status" value="1"/>
</dbReference>
<dbReference type="GO" id="GO:0004222">
    <property type="term" value="F:metalloendopeptidase activity"/>
    <property type="evidence" value="ECO:0007669"/>
    <property type="project" value="TreeGrafter"/>
</dbReference>
<feature type="domain" description="Peptidoglycan binding-like" evidence="2">
    <location>
        <begin position="98"/>
        <end position="153"/>
    </location>
</feature>
<dbReference type="AlphaFoldDB" id="A0A1E7LBV5"/>
<feature type="domain" description="Peptidoglycan binding-like" evidence="2">
    <location>
        <begin position="34"/>
        <end position="86"/>
    </location>
</feature>
<name>A0A1E7LBV5_9ACTN</name>
<dbReference type="InterPro" id="IPR036366">
    <property type="entry name" value="PGBDSf"/>
</dbReference>
<dbReference type="PATRIC" id="fig|518642.10.peg.6781"/>
<dbReference type="Pfam" id="PF01471">
    <property type="entry name" value="PG_binding_1"/>
    <property type="match status" value="2"/>
</dbReference>
<dbReference type="InterPro" id="IPR011055">
    <property type="entry name" value="Dup_hybrid_motif"/>
</dbReference>
<dbReference type="SUPFAM" id="SSF51261">
    <property type="entry name" value="Duplicated hybrid motif"/>
    <property type="match status" value="1"/>
</dbReference>
<gene>
    <name evidence="4" type="ORF">AN218_02625</name>
</gene>
<evidence type="ECO:0000256" key="1">
    <source>
        <dbReference type="SAM" id="SignalP"/>
    </source>
</evidence>
<dbReference type="SUPFAM" id="SSF47090">
    <property type="entry name" value="PGBD-like"/>
    <property type="match status" value="2"/>
</dbReference>
<organism evidence="4 5">
    <name type="scientific">Streptomyces nanshensis</name>
    <dbReference type="NCBI Taxonomy" id="518642"/>
    <lineage>
        <taxon>Bacteria</taxon>
        <taxon>Bacillati</taxon>
        <taxon>Actinomycetota</taxon>
        <taxon>Actinomycetes</taxon>
        <taxon>Kitasatosporales</taxon>
        <taxon>Streptomycetaceae</taxon>
        <taxon>Streptomyces</taxon>
    </lineage>
</organism>